<accession>A0A2H0TRK3</accession>
<sequence>MAQSWYGVGGIWTTHRRTFVAKRQSARLDDPRTWSTRTIRVRKGKKDYEEHRDVKVVPLSRGMIGWIDARGRMVYFRHSIRNWVVMLMAGVFAAYRAFCHILDNQIEEMPKVEQVRNAIRDLPIELRLIDATSLIENGVLDIKRTIYEQLDVLGAVLDTNKVEAKGQMRLLALMRDSRNRVNIGVLLCRQVTAVDRLEARCEALKHMHLRVQYKRQVLMMLIGANEQTLERVRLLYDELYDTIRLLANSKTDRERATPLRALSRITAAIMMNLDKLTLQPYLRTARHLVKEISLIRSEVTASSWKRAQRIVDRGRVSIAIKQLQKPMELAILHVMRAARNGPMDPVLLEQLRAGLQRVVDILRRMYDDDFELKVRDEALQHARQALLLLSLPDPPYLEIRQEIDQALLRL</sequence>
<dbReference type="Proteomes" id="UP000230154">
    <property type="component" value="Unassembled WGS sequence"/>
</dbReference>
<gene>
    <name evidence="1" type="ORF">COU35_00575</name>
</gene>
<proteinExistence type="predicted"/>
<evidence type="ECO:0000313" key="1">
    <source>
        <dbReference type="EMBL" id="PIR74803.1"/>
    </source>
</evidence>
<protein>
    <submittedName>
        <fullName evidence="1">Uncharacterized protein</fullName>
    </submittedName>
</protein>
<dbReference type="EMBL" id="PFCB01000004">
    <property type="protein sequence ID" value="PIR74803.1"/>
    <property type="molecule type" value="Genomic_DNA"/>
</dbReference>
<reference evidence="2" key="1">
    <citation type="submission" date="2017-09" db="EMBL/GenBank/DDBJ databases">
        <title>Depth-based differentiation of microbial function through sediment-hosted aquifers and enrichment of novel symbionts in the deep terrestrial subsurface.</title>
        <authorList>
            <person name="Probst A.J."/>
            <person name="Ladd B."/>
            <person name="Jarett J.K."/>
            <person name="Geller-Mcgrath D.E."/>
            <person name="Sieber C.M.K."/>
            <person name="Emerson J.B."/>
            <person name="Anantharaman K."/>
            <person name="Thomas B.C."/>
            <person name="Malmstrom R."/>
            <person name="Stieglmeier M."/>
            <person name="Klingl A."/>
            <person name="Woyke T."/>
            <person name="Ryan C.M."/>
            <person name="Banfield J.F."/>
        </authorList>
    </citation>
    <scope>NUCLEOTIDE SEQUENCE [LARGE SCALE GENOMIC DNA]</scope>
</reference>
<organism evidence="1 2">
    <name type="scientific">Candidatus Magasanikbacteria bacterium CG10_big_fil_rev_8_21_14_0_10_47_10</name>
    <dbReference type="NCBI Taxonomy" id="1974652"/>
    <lineage>
        <taxon>Bacteria</taxon>
        <taxon>Candidatus Magasanikiibacteriota</taxon>
    </lineage>
</organism>
<dbReference type="AlphaFoldDB" id="A0A2H0TRK3"/>
<comment type="caution">
    <text evidence="1">The sequence shown here is derived from an EMBL/GenBank/DDBJ whole genome shotgun (WGS) entry which is preliminary data.</text>
</comment>
<evidence type="ECO:0000313" key="2">
    <source>
        <dbReference type="Proteomes" id="UP000230154"/>
    </source>
</evidence>
<name>A0A2H0TRK3_9BACT</name>